<sequence length="136" mass="15353">MRVAAVLMYAMTLCLCLLMRQSQTAPYADTFKQPVCKDGVLSGTYLLTRGGERDRLHHGLQVLRKERDMMVKRLCEAARARVAPTGIPDEIESVEDLVERIVSIVEEEPETGNPRADFQGHGMSHHKLQICLRSLF</sequence>
<evidence type="ECO:0000313" key="3">
    <source>
        <dbReference type="RefSeq" id="XP_019630297.1"/>
    </source>
</evidence>
<feature type="signal peptide" evidence="1">
    <location>
        <begin position="1"/>
        <end position="16"/>
    </location>
</feature>
<dbReference type="RefSeq" id="XP_019630297.1">
    <property type="nucleotide sequence ID" value="XM_019774738.1"/>
</dbReference>
<evidence type="ECO:0000313" key="2">
    <source>
        <dbReference type="Proteomes" id="UP000515135"/>
    </source>
</evidence>
<proteinExistence type="predicted"/>
<reference evidence="3" key="1">
    <citation type="submission" date="2025-08" db="UniProtKB">
        <authorList>
            <consortium name="RefSeq"/>
        </authorList>
    </citation>
    <scope>IDENTIFICATION</scope>
    <source>
        <tissue evidence="3">Gonad</tissue>
    </source>
</reference>
<keyword evidence="2" id="KW-1185">Reference proteome</keyword>
<dbReference type="AlphaFoldDB" id="A0A6P4ZGU8"/>
<protein>
    <submittedName>
        <fullName evidence="3">Uncharacterized protein LOC109474444</fullName>
    </submittedName>
</protein>
<dbReference type="KEGG" id="bbel:109474444"/>
<organism evidence="2 3">
    <name type="scientific">Branchiostoma belcheri</name>
    <name type="common">Amphioxus</name>
    <dbReference type="NCBI Taxonomy" id="7741"/>
    <lineage>
        <taxon>Eukaryota</taxon>
        <taxon>Metazoa</taxon>
        <taxon>Chordata</taxon>
        <taxon>Cephalochordata</taxon>
        <taxon>Leptocardii</taxon>
        <taxon>Amphioxiformes</taxon>
        <taxon>Branchiostomatidae</taxon>
        <taxon>Branchiostoma</taxon>
    </lineage>
</organism>
<dbReference type="OrthoDB" id="10062358at2759"/>
<name>A0A6P4ZGU8_BRABE</name>
<dbReference type="GeneID" id="109474444"/>
<feature type="chain" id="PRO_5027744531" evidence="1">
    <location>
        <begin position="17"/>
        <end position="136"/>
    </location>
</feature>
<accession>A0A6P4ZGU8</accession>
<dbReference type="Proteomes" id="UP000515135">
    <property type="component" value="Unplaced"/>
</dbReference>
<evidence type="ECO:0000256" key="1">
    <source>
        <dbReference type="SAM" id="SignalP"/>
    </source>
</evidence>
<gene>
    <name evidence="3" type="primary">LOC109474444</name>
</gene>
<keyword evidence="1" id="KW-0732">Signal</keyword>